<dbReference type="InterPro" id="IPR036521">
    <property type="entry name" value="SRP19-like_sf"/>
</dbReference>
<dbReference type="PANTHER" id="PTHR17453">
    <property type="entry name" value="SIGNAL RECOGNITION PARTICLE 19 KD PROTEIN"/>
    <property type="match status" value="1"/>
</dbReference>
<feature type="region of interest" description="Disordered" evidence="5">
    <location>
        <begin position="248"/>
        <end position="282"/>
    </location>
</feature>
<reference evidence="6" key="1">
    <citation type="submission" date="2013-11" db="EMBL/GenBank/DDBJ databases">
        <title>The Genome Sequence of Phytophthora parasitica CJ02B3.</title>
        <authorList>
            <consortium name="The Broad Institute Genomics Platform"/>
            <person name="Russ C."/>
            <person name="Tyler B."/>
            <person name="Panabieres F."/>
            <person name="Shan W."/>
            <person name="Tripathy S."/>
            <person name="Grunwald N."/>
            <person name="Machado M."/>
            <person name="Johnson C.S."/>
            <person name="Arredondo F."/>
            <person name="Hong C."/>
            <person name="Coffey M."/>
            <person name="Young S.K."/>
            <person name="Zeng Q."/>
            <person name="Gargeya S."/>
            <person name="Fitzgerald M."/>
            <person name="Abouelleil A."/>
            <person name="Alvarado L."/>
            <person name="Chapman S.B."/>
            <person name="Gainer-Dewar J."/>
            <person name="Goldberg J."/>
            <person name="Griggs A."/>
            <person name="Gujja S."/>
            <person name="Hansen M."/>
            <person name="Howarth C."/>
            <person name="Imamovic A."/>
            <person name="Ireland A."/>
            <person name="Larimer J."/>
            <person name="McCowan C."/>
            <person name="Murphy C."/>
            <person name="Pearson M."/>
            <person name="Poon T.W."/>
            <person name="Priest M."/>
            <person name="Roberts A."/>
            <person name="Saif S."/>
            <person name="Shea T."/>
            <person name="Sykes S."/>
            <person name="Wortman J."/>
            <person name="Nusbaum C."/>
            <person name="Birren B."/>
        </authorList>
    </citation>
    <scope>NUCLEOTIDE SEQUENCE [LARGE SCALE GENOMIC DNA]</scope>
    <source>
        <strain evidence="6">CJ02B3</strain>
    </source>
</reference>
<keyword evidence="2" id="KW-0963">Cytoplasm</keyword>
<dbReference type="VEuPathDB" id="FungiDB:PPTG_19074"/>
<dbReference type="Gene3D" id="3.30.56.30">
    <property type="entry name" value="Signal recognition particle, SRP19-like subunit"/>
    <property type="match status" value="1"/>
</dbReference>
<dbReference type="GO" id="GO:0005786">
    <property type="term" value="C:signal recognition particle, endoplasmic reticulum targeting"/>
    <property type="evidence" value="ECO:0007669"/>
    <property type="project" value="UniProtKB-KW"/>
</dbReference>
<dbReference type="Pfam" id="PF01922">
    <property type="entry name" value="SRP19"/>
    <property type="match status" value="1"/>
</dbReference>
<keyword evidence="3" id="KW-0733">Signal recognition particle</keyword>
<dbReference type="EMBL" id="KI689936">
    <property type="protein sequence ID" value="ETK70969.1"/>
    <property type="molecule type" value="Genomic_DNA"/>
</dbReference>
<dbReference type="PANTHER" id="PTHR17453:SF0">
    <property type="entry name" value="SIGNAL RECOGNITION PARTICLE 19 KDA PROTEIN"/>
    <property type="match status" value="1"/>
</dbReference>
<dbReference type="GO" id="GO:0008312">
    <property type="term" value="F:7S RNA binding"/>
    <property type="evidence" value="ECO:0007669"/>
    <property type="project" value="InterPro"/>
</dbReference>
<dbReference type="GO" id="GO:0006617">
    <property type="term" value="P:SRP-dependent cotranslational protein targeting to membrane, signal sequence recognition"/>
    <property type="evidence" value="ECO:0007669"/>
    <property type="project" value="TreeGrafter"/>
</dbReference>
<evidence type="ECO:0000256" key="5">
    <source>
        <dbReference type="SAM" id="MobiDB-lite"/>
    </source>
</evidence>
<evidence type="ECO:0000256" key="3">
    <source>
        <dbReference type="ARBA" id="ARBA00023135"/>
    </source>
</evidence>
<evidence type="ECO:0000256" key="1">
    <source>
        <dbReference type="ARBA" id="ARBA00004496"/>
    </source>
</evidence>
<gene>
    <name evidence="6" type="ORF">L915_21698</name>
</gene>
<keyword evidence="4" id="KW-0687">Ribonucleoprotein</keyword>
<sequence>FSLKYSRTQANEIMVRKGRAKENVAGERYDSNAIPMAQPAPSRTRPHPGQFNPADLMGMLGGGGGGGMPDMSQMMEMMQGMGGGMPGMPPMGGMPGMGGMPMPGMGGMPMGGMPGMSGMMPPMEPVRPKIIYAYGLAEGTPTSTFMTFYPNYIDNKKTVQQGRRIPKQNACETPIADEMSEVCTYFKLPHVLEPAKKYPRDWLVSGRIRVRLVRDDGTPENPDIPNRKTLMIKMAELIPKLQSRKVRLEKEAEEAKKKAAAAAGAATTSGGGKKKGKKKGRR</sequence>
<feature type="compositionally biased region" description="Basic residues" evidence="5">
    <location>
        <begin position="272"/>
        <end position="282"/>
    </location>
</feature>
<accession>W2FK26</accession>
<dbReference type="InterPro" id="IPR002778">
    <property type="entry name" value="Signal_recog_particle_SRP19"/>
</dbReference>
<dbReference type="Proteomes" id="UP000053236">
    <property type="component" value="Unassembled WGS sequence"/>
</dbReference>
<organism evidence="6">
    <name type="scientific">Phytophthora nicotianae</name>
    <name type="common">Potato buckeye rot agent</name>
    <name type="synonym">Phytophthora parasitica</name>
    <dbReference type="NCBI Taxonomy" id="4792"/>
    <lineage>
        <taxon>Eukaryota</taxon>
        <taxon>Sar</taxon>
        <taxon>Stramenopiles</taxon>
        <taxon>Oomycota</taxon>
        <taxon>Peronosporomycetes</taxon>
        <taxon>Peronosporales</taxon>
        <taxon>Peronosporaceae</taxon>
        <taxon>Phytophthora</taxon>
    </lineage>
</organism>
<feature type="compositionally biased region" description="Basic and acidic residues" evidence="5">
    <location>
        <begin position="248"/>
        <end position="257"/>
    </location>
</feature>
<protein>
    <submittedName>
        <fullName evidence="6">Uncharacterized protein</fullName>
    </submittedName>
</protein>
<evidence type="ECO:0000256" key="2">
    <source>
        <dbReference type="ARBA" id="ARBA00022490"/>
    </source>
</evidence>
<evidence type="ECO:0000256" key="4">
    <source>
        <dbReference type="ARBA" id="ARBA00023274"/>
    </source>
</evidence>
<dbReference type="AlphaFoldDB" id="W2FK26"/>
<dbReference type="SUPFAM" id="SSF69695">
    <property type="entry name" value="SRP19"/>
    <property type="match status" value="1"/>
</dbReference>
<name>W2FK26_PHYNI</name>
<evidence type="ECO:0000313" key="6">
    <source>
        <dbReference type="EMBL" id="ETK70969.1"/>
    </source>
</evidence>
<comment type="subcellular location">
    <subcellularLocation>
        <location evidence="1">Cytoplasm</location>
    </subcellularLocation>
</comment>
<proteinExistence type="predicted"/>
<feature type="non-terminal residue" evidence="6">
    <location>
        <position position="1"/>
    </location>
</feature>